<keyword evidence="1" id="KW-1133">Transmembrane helix</keyword>
<keyword evidence="1" id="KW-0812">Transmembrane</keyword>
<gene>
    <name evidence="2" type="ORF">SAMN04487943_101605</name>
</gene>
<feature type="transmembrane region" description="Helical" evidence="1">
    <location>
        <begin position="27"/>
        <end position="44"/>
    </location>
</feature>
<organism evidence="2 3">
    <name type="scientific">Gracilibacillus orientalis</name>
    <dbReference type="NCBI Taxonomy" id="334253"/>
    <lineage>
        <taxon>Bacteria</taxon>
        <taxon>Bacillati</taxon>
        <taxon>Bacillota</taxon>
        <taxon>Bacilli</taxon>
        <taxon>Bacillales</taxon>
        <taxon>Bacillaceae</taxon>
        <taxon>Gracilibacillus</taxon>
    </lineage>
</organism>
<reference evidence="3" key="1">
    <citation type="submission" date="2016-10" db="EMBL/GenBank/DDBJ databases">
        <authorList>
            <person name="Varghese N."/>
            <person name="Submissions S."/>
        </authorList>
    </citation>
    <scope>NUCLEOTIDE SEQUENCE [LARGE SCALE GENOMIC DNA]</scope>
    <source>
        <strain evidence="3">CGMCC 1.4250</strain>
    </source>
</reference>
<accession>A0A1I4HS77</accession>
<keyword evidence="1" id="KW-0472">Membrane</keyword>
<name>A0A1I4HS77_9BACI</name>
<evidence type="ECO:0000313" key="2">
    <source>
        <dbReference type="EMBL" id="SFL44884.1"/>
    </source>
</evidence>
<dbReference type="AlphaFoldDB" id="A0A1I4HS77"/>
<keyword evidence="3" id="KW-1185">Reference proteome</keyword>
<dbReference type="EMBL" id="FOTR01000001">
    <property type="protein sequence ID" value="SFL44884.1"/>
    <property type="molecule type" value="Genomic_DNA"/>
</dbReference>
<evidence type="ECO:0000313" key="3">
    <source>
        <dbReference type="Proteomes" id="UP000198565"/>
    </source>
</evidence>
<sequence>MSKLALLCSLVLSIVVSVINFINDSYIDGAVMAIVAVLVLSEFIKQYKNESE</sequence>
<protein>
    <submittedName>
        <fullName evidence="2">Uncharacterized protein</fullName>
    </submittedName>
</protein>
<evidence type="ECO:0000256" key="1">
    <source>
        <dbReference type="SAM" id="Phobius"/>
    </source>
</evidence>
<dbReference type="Proteomes" id="UP000198565">
    <property type="component" value="Unassembled WGS sequence"/>
</dbReference>
<proteinExistence type="predicted"/>